<dbReference type="SUPFAM" id="SSF54631">
    <property type="entry name" value="CBS-domain pair"/>
    <property type="match status" value="1"/>
</dbReference>
<sequence length="77" mass="7705">MTPLPAGAGTAAATVAPRTPLAELVTQVATSSEPLLVEDADGRVLGVVTREAVLTALAGRPAGRSDDAPQLLETIDA</sequence>
<dbReference type="PROSITE" id="PS51371">
    <property type="entry name" value="CBS"/>
    <property type="match status" value="1"/>
</dbReference>
<organism evidence="3 4">
    <name type="scientific">Blastococcus brunescens</name>
    <dbReference type="NCBI Taxonomy" id="1564165"/>
    <lineage>
        <taxon>Bacteria</taxon>
        <taxon>Bacillati</taxon>
        <taxon>Actinomycetota</taxon>
        <taxon>Actinomycetes</taxon>
        <taxon>Geodermatophilales</taxon>
        <taxon>Geodermatophilaceae</taxon>
        <taxon>Blastococcus</taxon>
    </lineage>
</organism>
<dbReference type="Gene3D" id="3.10.580.10">
    <property type="entry name" value="CBS-domain"/>
    <property type="match status" value="1"/>
</dbReference>
<keyword evidence="4" id="KW-1185">Reference proteome</keyword>
<accession>A0ABZ1B6R4</accession>
<evidence type="ECO:0000313" key="4">
    <source>
        <dbReference type="Proteomes" id="UP001324287"/>
    </source>
</evidence>
<gene>
    <name evidence="3" type="ORF">U6N30_14280</name>
</gene>
<evidence type="ECO:0000256" key="1">
    <source>
        <dbReference type="PROSITE-ProRule" id="PRU00703"/>
    </source>
</evidence>
<evidence type="ECO:0000313" key="3">
    <source>
        <dbReference type="EMBL" id="WRL66476.1"/>
    </source>
</evidence>
<protein>
    <recommendedName>
        <fullName evidence="2">CBS domain-containing protein</fullName>
    </recommendedName>
</protein>
<dbReference type="Proteomes" id="UP001324287">
    <property type="component" value="Chromosome"/>
</dbReference>
<evidence type="ECO:0000259" key="2">
    <source>
        <dbReference type="PROSITE" id="PS51371"/>
    </source>
</evidence>
<name>A0ABZ1B6R4_9ACTN</name>
<keyword evidence="1" id="KW-0129">CBS domain</keyword>
<dbReference type="EMBL" id="CP141261">
    <property type="protein sequence ID" value="WRL66476.1"/>
    <property type="molecule type" value="Genomic_DNA"/>
</dbReference>
<dbReference type="InterPro" id="IPR046342">
    <property type="entry name" value="CBS_dom_sf"/>
</dbReference>
<dbReference type="RefSeq" id="WP_324277788.1">
    <property type="nucleotide sequence ID" value="NZ_CP141261.1"/>
</dbReference>
<feature type="domain" description="CBS" evidence="2">
    <location>
        <begin position="1"/>
        <end position="65"/>
    </location>
</feature>
<dbReference type="InterPro" id="IPR000644">
    <property type="entry name" value="CBS_dom"/>
</dbReference>
<proteinExistence type="predicted"/>
<reference evidence="3 4" key="1">
    <citation type="submission" date="2023-12" db="EMBL/GenBank/DDBJ databases">
        <title>Blastococcus brunescens sp. nov., an actonobacterium isolated from sandstone collected in sahara desert.</title>
        <authorList>
            <person name="Gtari M."/>
            <person name="Ghodhbane F."/>
        </authorList>
    </citation>
    <scope>NUCLEOTIDE SEQUENCE [LARGE SCALE GENOMIC DNA]</scope>
    <source>
        <strain evidence="3 4">BMG 8361</strain>
    </source>
</reference>